<dbReference type="InterPro" id="IPR027417">
    <property type="entry name" value="P-loop_NTPase"/>
</dbReference>
<dbReference type="Pfam" id="PF13175">
    <property type="entry name" value="AAA_15"/>
    <property type="match status" value="1"/>
</dbReference>
<dbReference type="PANTHER" id="PTHR43581:SF2">
    <property type="entry name" value="EXCINUCLEASE ATPASE SUBUNIT"/>
    <property type="match status" value="1"/>
</dbReference>
<sequence>MKILYLNNFRGFKETYIPFLDMNFFVGENSTGKSSVLSLLRLISTPQFWNNDDFNTNDIELGFFNELASKNIKGIKEFQIGFRIDSESNDNERDRAFDTLLITYKNEKGSPKLSEMRMLIEDISVLLKISNKQIRIYHKSVSYDEKDPDSFKLWVDDSNFEGVKYKIYSSDDEYGNRVSFYEIRRFLRKELPKKYKIEGLVRPNFLPYTTWIAPIRTKPKRIYESFKLIFSPEGDHTPLLIKSILANQFKKNISKDEFSRRMSFFGKQSGLFDKIEVKNLGKDLSSPFILNVYLNGMPLKLTNVGYGVGQILPLLTEILVTYKGRWFSIQQPEVHLHPKAQAAWGEFIYSAASNDNKSFLIETHSDFIIDRYRYCLKKGKSKPKSQVLFFERNKEGNKVTPICIEDDGNYAENQPTSFRDFFLNEELNLLSL</sequence>
<protein>
    <submittedName>
        <fullName evidence="2">AAA domain-containing protein, putative AbiEii toxin, Type IV TA system</fullName>
    </submittedName>
</protein>
<dbReference type="Gene3D" id="3.40.50.300">
    <property type="entry name" value="P-loop containing nucleotide triphosphate hydrolases"/>
    <property type="match status" value="1"/>
</dbReference>
<dbReference type="GO" id="GO:0016887">
    <property type="term" value="F:ATP hydrolysis activity"/>
    <property type="evidence" value="ECO:0007669"/>
    <property type="project" value="InterPro"/>
</dbReference>
<name>A0A1M6MKV8_9FLAO</name>
<dbReference type="InterPro" id="IPR014592">
    <property type="entry name" value="P-loop_UCP034888"/>
</dbReference>
<feature type="domain" description="Endonuclease GajA/Old nuclease/RecF-like AAA" evidence="1">
    <location>
        <begin position="2"/>
        <end position="369"/>
    </location>
</feature>
<dbReference type="Proteomes" id="UP000184172">
    <property type="component" value="Unassembled WGS sequence"/>
</dbReference>
<evidence type="ECO:0000259" key="1">
    <source>
        <dbReference type="Pfam" id="PF13175"/>
    </source>
</evidence>
<gene>
    <name evidence="2" type="ORF">SAMN04487908_1287</name>
</gene>
<proteinExistence type="predicted"/>
<organism evidence="2 3">
    <name type="scientific">Aequorivita viscosa</name>
    <dbReference type="NCBI Taxonomy" id="797419"/>
    <lineage>
        <taxon>Bacteria</taxon>
        <taxon>Pseudomonadati</taxon>
        <taxon>Bacteroidota</taxon>
        <taxon>Flavobacteriia</taxon>
        <taxon>Flavobacteriales</taxon>
        <taxon>Flavobacteriaceae</taxon>
        <taxon>Aequorivita</taxon>
    </lineage>
</organism>
<dbReference type="GO" id="GO:0005524">
    <property type="term" value="F:ATP binding"/>
    <property type="evidence" value="ECO:0007669"/>
    <property type="project" value="InterPro"/>
</dbReference>
<evidence type="ECO:0000313" key="2">
    <source>
        <dbReference type="EMBL" id="SHJ84135.1"/>
    </source>
</evidence>
<dbReference type="InterPro" id="IPR041685">
    <property type="entry name" value="AAA_GajA/Old/RecF-like"/>
</dbReference>
<accession>A0A1M6MKV8</accession>
<dbReference type="RefSeq" id="WP_073221012.1">
    <property type="nucleotide sequence ID" value="NZ_FNNS01000038.1"/>
</dbReference>
<dbReference type="AlphaFoldDB" id="A0A1M6MKV8"/>
<reference evidence="3" key="1">
    <citation type="submission" date="2016-11" db="EMBL/GenBank/DDBJ databases">
        <authorList>
            <person name="Varghese N."/>
            <person name="Submissions S."/>
        </authorList>
    </citation>
    <scope>NUCLEOTIDE SEQUENCE [LARGE SCALE GENOMIC DNA]</scope>
    <source>
        <strain evidence="3">DSM 26349</strain>
    </source>
</reference>
<dbReference type="PIRSF" id="PIRSF034888">
    <property type="entry name" value="P-loop_UCP034888"/>
    <property type="match status" value="1"/>
</dbReference>
<dbReference type="STRING" id="797419.SAMN05216556_13815"/>
<dbReference type="EMBL" id="FQYV01000028">
    <property type="protein sequence ID" value="SHJ84135.1"/>
    <property type="molecule type" value="Genomic_DNA"/>
</dbReference>
<dbReference type="SUPFAM" id="SSF52540">
    <property type="entry name" value="P-loop containing nucleoside triphosphate hydrolases"/>
    <property type="match status" value="1"/>
</dbReference>
<evidence type="ECO:0000313" key="3">
    <source>
        <dbReference type="Proteomes" id="UP000184172"/>
    </source>
</evidence>
<dbReference type="OrthoDB" id="9792800at2"/>
<dbReference type="InterPro" id="IPR051396">
    <property type="entry name" value="Bact_Antivir_Def_Nuclease"/>
</dbReference>
<keyword evidence="3" id="KW-1185">Reference proteome</keyword>
<dbReference type="PANTHER" id="PTHR43581">
    <property type="entry name" value="ATP/GTP PHOSPHATASE"/>
    <property type="match status" value="1"/>
</dbReference>